<sequence>MSTIIKDLPQNVQDVFYNVMKDVKYHCFFRLLGSLGEVPNYQQLYDRWKVNTQNKCIFSEMDSIESVMLNIGPEGELDDFNPIYDMLHNDLKLDNPLACDFDDRELP</sequence>
<name>A0A6C0JSS1_9ZZZZ</name>
<protein>
    <submittedName>
        <fullName evidence="1">Uncharacterized protein</fullName>
    </submittedName>
</protein>
<evidence type="ECO:0000313" key="1">
    <source>
        <dbReference type="EMBL" id="QHU07951.1"/>
    </source>
</evidence>
<proteinExistence type="predicted"/>
<dbReference type="EMBL" id="MN740694">
    <property type="protein sequence ID" value="QHU07951.1"/>
    <property type="molecule type" value="Genomic_DNA"/>
</dbReference>
<reference evidence="1" key="1">
    <citation type="journal article" date="2020" name="Nature">
        <title>Giant virus diversity and host interactions through global metagenomics.</title>
        <authorList>
            <person name="Schulz F."/>
            <person name="Roux S."/>
            <person name="Paez-Espino D."/>
            <person name="Jungbluth S."/>
            <person name="Walsh D.A."/>
            <person name="Denef V.J."/>
            <person name="McMahon K.D."/>
            <person name="Konstantinidis K.T."/>
            <person name="Eloe-Fadrosh E.A."/>
            <person name="Kyrpides N.C."/>
            <person name="Woyke T."/>
        </authorList>
    </citation>
    <scope>NUCLEOTIDE SEQUENCE</scope>
    <source>
        <strain evidence="1">GVMAG-S-1062768-28</strain>
    </source>
</reference>
<dbReference type="AlphaFoldDB" id="A0A6C0JSS1"/>
<accession>A0A6C0JSS1</accession>
<organism evidence="1">
    <name type="scientific">viral metagenome</name>
    <dbReference type="NCBI Taxonomy" id="1070528"/>
    <lineage>
        <taxon>unclassified sequences</taxon>
        <taxon>metagenomes</taxon>
        <taxon>organismal metagenomes</taxon>
    </lineage>
</organism>